<dbReference type="AlphaFoldDB" id="A0AAD9TDB3"/>
<proteinExistence type="predicted"/>
<name>A0AAD9TDB3_9ROSI</name>
<keyword evidence="1" id="KW-1133">Transmembrane helix</keyword>
<organism evidence="2 3">
    <name type="scientific">Dipteronia dyeriana</name>
    <dbReference type="NCBI Taxonomy" id="168575"/>
    <lineage>
        <taxon>Eukaryota</taxon>
        <taxon>Viridiplantae</taxon>
        <taxon>Streptophyta</taxon>
        <taxon>Embryophyta</taxon>
        <taxon>Tracheophyta</taxon>
        <taxon>Spermatophyta</taxon>
        <taxon>Magnoliopsida</taxon>
        <taxon>eudicotyledons</taxon>
        <taxon>Gunneridae</taxon>
        <taxon>Pentapetalae</taxon>
        <taxon>rosids</taxon>
        <taxon>malvids</taxon>
        <taxon>Sapindales</taxon>
        <taxon>Sapindaceae</taxon>
        <taxon>Hippocastanoideae</taxon>
        <taxon>Acereae</taxon>
        <taxon>Dipteronia</taxon>
    </lineage>
</organism>
<feature type="transmembrane region" description="Helical" evidence="1">
    <location>
        <begin position="78"/>
        <end position="99"/>
    </location>
</feature>
<keyword evidence="1" id="KW-0812">Transmembrane</keyword>
<evidence type="ECO:0000313" key="3">
    <source>
        <dbReference type="Proteomes" id="UP001280121"/>
    </source>
</evidence>
<feature type="transmembrane region" description="Helical" evidence="1">
    <location>
        <begin position="105"/>
        <end position="126"/>
    </location>
</feature>
<keyword evidence="1" id="KW-0472">Membrane</keyword>
<reference evidence="2" key="1">
    <citation type="journal article" date="2023" name="Plant J.">
        <title>Genome sequences and population genomics provide insights into the demographic history, inbreeding, and mutation load of two 'living fossil' tree species of Dipteronia.</title>
        <authorList>
            <person name="Feng Y."/>
            <person name="Comes H.P."/>
            <person name="Chen J."/>
            <person name="Zhu S."/>
            <person name="Lu R."/>
            <person name="Zhang X."/>
            <person name="Li P."/>
            <person name="Qiu J."/>
            <person name="Olsen K.M."/>
            <person name="Qiu Y."/>
        </authorList>
    </citation>
    <scope>NUCLEOTIDE SEQUENCE</scope>
    <source>
        <strain evidence="2">KIB01</strain>
    </source>
</reference>
<evidence type="ECO:0000256" key="1">
    <source>
        <dbReference type="SAM" id="Phobius"/>
    </source>
</evidence>
<gene>
    <name evidence="2" type="ORF">Ddye_028744</name>
</gene>
<accession>A0AAD9TDB3</accession>
<dbReference type="EMBL" id="JANJYI010000009">
    <property type="protein sequence ID" value="KAK2633952.1"/>
    <property type="molecule type" value="Genomic_DNA"/>
</dbReference>
<keyword evidence="3" id="KW-1185">Reference proteome</keyword>
<dbReference type="Proteomes" id="UP001280121">
    <property type="component" value="Unassembled WGS sequence"/>
</dbReference>
<protein>
    <submittedName>
        <fullName evidence="2">Uncharacterized protein</fullName>
    </submittedName>
</protein>
<sequence length="152" mass="17432">MELRQQYTTSQFIETGHNHPRSGINAEWSCMLMGAGALNDFTGRTVAPENGYSVYPRENMRLRGRYYASQQDMEIRPFVSMLQVLCLTVQLYIIILHTLLTIPSLTFHLVGGFILLQRITLPFLVLDIPTGTLCMKFREAYIIMPWTPEEGD</sequence>
<evidence type="ECO:0000313" key="2">
    <source>
        <dbReference type="EMBL" id="KAK2633952.1"/>
    </source>
</evidence>
<comment type="caution">
    <text evidence="2">The sequence shown here is derived from an EMBL/GenBank/DDBJ whole genome shotgun (WGS) entry which is preliminary data.</text>
</comment>